<dbReference type="GO" id="GO:0006661">
    <property type="term" value="P:phosphatidylinositol biosynthetic process"/>
    <property type="evidence" value="ECO:0007669"/>
    <property type="project" value="InterPro"/>
</dbReference>
<comment type="similarity">
    <text evidence="2">Belongs to the VAC14 family.</text>
</comment>
<dbReference type="GO" id="GO:0000329">
    <property type="term" value="C:fungal-type vacuole membrane"/>
    <property type="evidence" value="ECO:0007669"/>
    <property type="project" value="TreeGrafter"/>
</dbReference>
<dbReference type="Proteomes" id="UP000037751">
    <property type="component" value="Unassembled WGS sequence"/>
</dbReference>
<comment type="subcellular location">
    <subcellularLocation>
        <location evidence="1">Endomembrane system</location>
    </subcellularLocation>
</comment>
<feature type="compositionally biased region" description="Basic and acidic residues" evidence="5">
    <location>
        <begin position="842"/>
        <end position="855"/>
    </location>
</feature>
<dbReference type="Gene3D" id="1.25.10.10">
    <property type="entry name" value="Leucine-rich Repeat Variant"/>
    <property type="match status" value="3"/>
</dbReference>
<accession>A0A0M8MMQ8</accession>
<dbReference type="VEuPathDB" id="FungiDB:Malapachy_2629"/>
<dbReference type="InterPro" id="IPR026825">
    <property type="entry name" value="Vac14"/>
</dbReference>
<evidence type="ECO:0000256" key="3">
    <source>
        <dbReference type="ARBA" id="ARBA00022737"/>
    </source>
</evidence>
<keyword evidence="8" id="KW-1185">Reference proteome</keyword>
<feature type="domain" description="Vacuolar protein 14 C-terminal Fig4-binding" evidence="6">
    <location>
        <begin position="550"/>
        <end position="728"/>
    </location>
</feature>
<protein>
    <submittedName>
        <fullName evidence="7">Vacuole-associated enzyme activator complex component</fullName>
    </submittedName>
</protein>
<gene>
    <name evidence="7" type="ORF">Malapachy_2629</name>
</gene>
<proteinExistence type="inferred from homology"/>
<dbReference type="SUPFAM" id="SSF48371">
    <property type="entry name" value="ARM repeat"/>
    <property type="match status" value="1"/>
</dbReference>
<feature type="region of interest" description="Disordered" evidence="5">
    <location>
        <begin position="303"/>
        <end position="349"/>
    </location>
</feature>
<evidence type="ECO:0000313" key="7">
    <source>
        <dbReference type="EMBL" id="KOS15606.1"/>
    </source>
</evidence>
<dbReference type="GO" id="GO:0010008">
    <property type="term" value="C:endosome membrane"/>
    <property type="evidence" value="ECO:0007669"/>
    <property type="project" value="TreeGrafter"/>
</dbReference>
<feature type="compositionally biased region" description="Basic and acidic residues" evidence="5">
    <location>
        <begin position="795"/>
        <end position="811"/>
    </location>
</feature>
<dbReference type="Pfam" id="PF11916">
    <property type="entry name" value="Vac14_Fig4_bd"/>
    <property type="match status" value="1"/>
</dbReference>
<dbReference type="AlphaFoldDB" id="A0A0M8MMQ8"/>
<dbReference type="GO" id="GO:0070772">
    <property type="term" value="C:PAS complex"/>
    <property type="evidence" value="ECO:0007669"/>
    <property type="project" value="InterPro"/>
</dbReference>
<evidence type="ECO:0000256" key="2">
    <source>
        <dbReference type="ARBA" id="ARBA00010225"/>
    </source>
</evidence>
<reference evidence="7 8" key="1">
    <citation type="submission" date="2015-07" db="EMBL/GenBank/DDBJ databases">
        <title>Draft Genome Sequence of Malassezia furfur CBS1878 and Malassezia pachydermatis CBS1879.</title>
        <authorList>
            <person name="Triana S."/>
            <person name="Ohm R."/>
            <person name="Gonzalez A."/>
            <person name="DeCock H."/>
            <person name="Restrepo S."/>
            <person name="Celis A."/>
        </authorList>
    </citation>
    <scope>NUCLEOTIDE SEQUENCE [LARGE SCALE GENOMIC DNA]</scope>
    <source>
        <strain evidence="7 8">CBS 1879</strain>
    </source>
</reference>
<name>A0A0M8MMQ8_9BASI</name>
<dbReference type="EMBL" id="LGAV01000002">
    <property type="protein sequence ID" value="KOS15606.1"/>
    <property type="molecule type" value="Genomic_DNA"/>
</dbReference>
<dbReference type="STRING" id="77020.A0A0M8MMQ8"/>
<evidence type="ECO:0000259" key="6">
    <source>
        <dbReference type="Pfam" id="PF11916"/>
    </source>
</evidence>
<feature type="compositionally biased region" description="Acidic residues" evidence="5">
    <location>
        <begin position="334"/>
        <end position="349"/>
    </location>
</feature>
<feature type="compositionally biased region" description="Low complexity" evidence="5">
    <location>
        <begin position="780"/>
        <end position="794"/>
    </location>
</feature>
<evidence type="ECO:0000256" key="5">
    <source>
        <dbReference type="SAM" id="MobiDB-lite"/>
    </source>
</evidence>
<keyword evidence="3" id="KW-0677">Repeat</keyword>
<dbReference type="InterPro" id="IPR016024">
    <property type="entry name" value="ARM-type_fold"/>
</dbReference>
<feature type="compositionally biased region" description="Basic and acidic residues" evidence="5">
    <location>
        <begin position="317"/>
        <end position="326"/>
    </location>
</feature>
<dbReference type="Pfam" id="PF12755">
    <property type="entry name" value="Vac14_Fab1_bd"/>
    <property type="match status" value="1"/>
</dbReference>
<organism evidence="7 8">
    <name type="scientific">Malassezia pachydermatis</name>
    <dbReference type="NCBI Taxonomy" id="77020"/>
    <lineage>
        <taxon>Eukaryota</taxon>
        <taxon>Fungi</taxon>
        <taxon>Dikarya</taxon>
        <taxon>Basidiomycota</taxon>
        <taxon>Ustilaginomycotina</taxon>
        <taxon>Malasseziomycetes</taxon>
        <taxon>Malasseziales</taxon>
        <taxon>Malasseziaceae</taxon>
        <taxon>Malassezia</taxon>
    </lineage>
</organism>
<feature type="region of interest" description="Disordered" evidence="5">
    <location>
        <begin position="776"/>
        <end position="855"/>
    </location>
</feature>
<dbReference type="OrthoDB" id="5574975at2759"/>
<feature type="compositionally biased region" description="Polar residues" evidence="5">
    <location>
        <begin position="305"/>
        <end position="314"/>
    </location>
</feature>
<dbReference type="GeneID" id="28728992"/>
<evidence type="ECO:0000313" key="8">
    <source>
        <dbReference type="Proteomes" id="UP000037751"/>
    </source>
</evidence>
<dbReference type="InterPro" id="IPR011989">
    <property type="entry name" value="ARM-like"/>
</dbReference>
<dbReference type="RefSeq" id="XP_017993238.1">
    <property type="nucleotide sequence ID" value="XM_018137117.1"/>
</dbReference>
<evidence type="ECO:0000256" key="4">
    <source>
        <dbReference type="ARBA" id="ARBA00023136"/>
    </source>
</evidence>
<keyword evidence="4" id="KW-0472">Membrane</keyword>
<comment type="caution">
    <text evidence="7">The sequence shown here is derived from an EMBL/GenBank/DDBJ whole genome shotgun (WGS) entry which is preliminary data.</text>
</comment>
<dbReference type="PANTHER" id="PTHR16023">
    <property type="entry name" value="TAX1 BINDING PROTEIN-RELATED"/>
    <property type="match status" value="1"/>
</dbReference>
<sequence>MEPSTQKALFDRVYDKRKAAALELERYVRDCLSRGDRARIDQIVQQLCTYLTQRPPPNPNARNGGLIGLAGMGIALGQEFATYLDQFIGPVLACFSDPDPKTRYFACESFYNIAKVCKGEILVYFNDVFVVLARLAADAEVSVKNGAELLDRLFKDIVCEAAPHYVSVYQDVARVRAKQDRETGTIGGPHELYVAREKAEHERYMSEQHEQHDHRNTVMNKAFSLARLVPLLAERMQVVSPLTRNYLVSWIAVLDSVPDLQLVAYLSVFLKHLFQYLSDPNTDVRVATADVLAHFLHEIREAAQHHQTSKTTTRSAKKNEDVRMPDAEMPPSDVEADDEAPADPAVDEPDNLVWVHSGEVRIEYGAILEILLEQVQNSDEEIQATTFEWLTEFLLVVPDMVVPYTSRLLTAILPCLAHPSPAIQTAAMDSNKQLFTAVKELPPPPSMEADSPSLDYFATTQALKQHLLDENEKTRLNALEWLIMLHAKSPSKLFSMEDGSVSVLLRVLSDPSEDVILCNMRLLTQICAQADERHFRAFISDLLELFAMDRKLLETWGSLIIRQLCAKLQTERVFCTLAGILESYEDLEFASIMVQNLNLILVASHELQPLRKRLRSLDSKENQKLFVQLHRSWSHNAISALCLCLLTQSYEHAYNVLRIFADLEISLSMLLQLDKLVQMIESPIFTSMRLQLLEPEQNPFLLKCLYGVLMLLPQSSAFATLRNRLHSINGLGHVLPPARSTTSSLRSSRGSNAPASDVPWAELLTHLRTVQAQHDRLRTSHASTTTAAMPAPTTTHERVRDTSLSRDEAARRQRRSGLPADPMPFASATRSTAPPGIMSVHNEAKAPVHSRAARE</sequence>
<dbReference type="PANTHER" id="PTHR16023:SF0">
    <property type="entry name" value="PROTEIN VAC14 HOMOLOG"/>
    <property type="match status" value="1"/>
</dbReference>
<dbReference type="InterPro" id="IPR021841">
    <property type="entry name" value="VAC14_Fig4p-bd"/>
</dbReference>
<evidence type="ECO:0000256" key="1">
    <source>
        <dbReference type="ARBA" id="ARBA00004308"/>
    </source>
</evidence>